<accession>A0A7T7MBE0</accession>
<gene>
    <name evidence="1" type="ORF">JG540_05865</name>
</gene>
<evidence type="ECO:0000313" key="2">
    <source>
        <dbReference type="Proteomes" id="UP000595895"/>
    </source>
</evidence>
<organism evidence="1 2">
    <name type="scientific">Actinomyces weissii</name>
    <dbReference type="NCBI Taxonomy" id="675090"/>
    <lineage>
        <taxon>Bacteria</taxon>
        <taxon>Bacillati</taxon>
        <taxon>Actinomycetota</taxon>
        <taxon>Actinomycetes</taxon>
        <taxon>Actinomycetales</taxon>
        <taxon>Actinomycetaceae</taxon>
        <taxon>Actinomyces</taxon>
    </lineage>
</organism>
<name>A0A7T7MBE0_9ACTO</name>
<dbReference type="Pfam" id="PF19461">
    <property type="entry name" value="DUF5998"/>
    <property type="match status" value="1"/>
</dbReference>
<dbReference type="KEGG" id="awe:JG540_05865"/>
<dbReference type="InterPro" id="IPR046040">
    <property type="entry name" value="DUF5998"/>
</dbReference>
<dbReference type="Proteomes" id="UP000595895">
    <property type="component" value="Chromosome"/>
</dbReference>
<reference evidence="1 2" key="1">
    <citation type="submission" date="2020-12" db="EMBL/GenBank/DDBJ databases">
        <authorList>
            <person name="Zhou J."/>
        </authorList>
    </citation>
    <scope>NUCLEOTIDE SEQUENCE [LARGE SCALE GENOMIC DNA]</scope>
    <source>
        <strain evidence="1 2">CCUG 61299</strain>
    </source>
</reference>
<sequence>MAWEALAQEVRHAAFYPELVLETLELVLAGEPLQASLVQSETTVADAVHRHLTALALTSTRLVVVHVDDVPRDDGRLGAVATSEAVPVSRIGSVSLSRGVVQPDKDGGQLTEMTIAAAWGAVRRLDLEPTGCADPQCQADHGLSGVSVPDDIVIRVAAGVEGVDALTKAEAFARSLARATAQAAGARL</sequence>
<evidence type="ECO:0000313" key="1">
    <source>
        <dbReference type="EMBL" id="QQM68366.1"/>
    </source>
</evidence>
<dbReference type="AlphaFoldDB" id="A0A7T7MBE0"/>
<dbReference type="EMBL" id="CP066802">
    <property type="protein sequence ID" value="QQM68366.1"/>
    <property type="molecule type" value="Genomic_DNA"/>
</dbReference>
<keyword evidence="2" id="KW-1185">Reference proteome</keyword>
<protein>
    <submittedName>
        <fullName evidence="1">Phosphodiesterase</fullName>
    </submittedName>
</protein>
<proteinExistence type="predicted"/>